<evidence type="ECO:0000256" key="1">
    <source>
        <dbReference type="ARBA" id="ARBA00023172"/>
    </source>
</evidence>
<sequence length="689" mass="79137">MTQALEALLSLRIIQPTLEAFRSNLFRDYPLSFRTAQRDPELDKFFAAVEDRVISRHWKRRAVFDVSAALTIQGIALADLTPEAFLHYARTTRDAGLASYSYSTYVGHLAWEILHEMGQFPGSVPSTLRAALRTPQLTCQELVDRHQLRQRDVSDLLVQYLERRRHDLDYSSVQGLAHSLVLLFWKSVETLAPEQTDLRLAPGVYQRWREAVGVRADGKPRRNVDAVLTSVRAFYFDIQAWSAHEPERWAHWSAHCPIPHREIREGARRRRRTREAKADQTRRLQPLLPVLARYVEETHQDLNTLLAAADTPVGEIVAVGSRAYRRLFTLADQRRARAHGDANVRFQEEATGRAVNVSLAEDTAFWQWAIVETLRHTGVRIEELLELSQLSIRQYLRRNGEVVALLVIAPSKTDRERVIPVSAELFHVLARIIRRLTRDGHSTVPLATRYDTHERITTEPQPFLFQRRIGQRNEVMTPGAVGNMLTRVCTQLAETDLRFDGVKFAPHDFRRLFATDLVNNGLPIHIGAALLGHLNLETTRGYVAIFEEEVVRHYQSHLARRRSMRPLEEYRPVTDTEWQEFEDHFDKRKLELGNCGRPYATPCSHEHACIRCPMLRVDPRMLDRLDEIEADLHTRRQRAQDEGWLGEIDGINLTLSFLAGKREEALRVNRLAVVDLGMPTAPSMGPRNA</sequence>
<name>A0A7Y9I8V4_9ACTN</name>
<dbReference type="Gene3D" id="1.10.443.10">
    <property type="entry name" value="Intergrase catalytic core"/>
    <property type="match status" value="1"/>
</dbReference>
<dbReference type="GO" id="GO:0006310">
    <property type="term" value="P:DNA recombination"/>
    <property type="evidence" value="ECO:0007669"/>
    <property type="project" value="UniProtKB-KW"/>
</dbReference>
<protein>
    <submittedName>
        <fullName evidence="3">Integrase</fullName>
    </submittedName>
</protein>
<evidence type="ECO:0000313" key="3">
    <source>
        <dbReference type="EMBL" id="NYE71884.1"/>
    </source>
</evidence>
<dbReference type="EMBL" id="JACCBU010000001">
    <property type="protein sequence ID" value="NYE71884.1"/>
    <property type="molecule type" value="Genomic_DNA"/>
</dbReference>
<evidence type="ECO:0000259" key="2">
    <source>
        <dbReference type="PROSITE" id="PS51898"/>
    </source>
</evidence>
<dbReference type="InterPro" id="IPR002104">
    <property type="entry name" value="Integrase_catalytic"/>
</dbReference>
<dbReference type="Pfam" id="PF00589">
    <property type="entry name" value="Phage_integrase"/>
    <property type="match status" value="1"/>
</dbReference>
<feature type="domain" description="Tyr recombinase" evidence="2">
    <location>
        <begin position="342"/>
        <end position="555"/>
    </location>
</feature>
<comment type="caution">
    <text evidence="3">The sequence shown here is derived from an EMBL/GenBank/DDBJ whole genome shotgun (WGS) entry which is preliminary data.</text>
</comment>
<dbReference type="InterPro" id="IPR050090">
    <property type="entry name" value="Tyrosine_recombinase_XerCD"/>
</dbReference>
<dbReference type="PROSITE" id="PS51898">
    <property type="entry name" value="TYR_RECOMBINASE"/>
    <property type="match status" value="1"/>
</dbReference>
<dbReference type="InterPro" id="IPR013762">
    <property type="entry name" value="Integrase-like_cat_sf"/>
</dbReference>
<dbReference type="GO" id="GO:0003677">
    <property type="term" value="F:DNA binding"/>
    <property type="evidence" value="ECO:0007669"/>
    <property type="project" value="InterPro"/>
</dbReference>
<keyword evidence="1" id="KW-0233">DNA recombination</keyword>
<keyword evidence="4" id="KW-1185">Reference proteome</keyword>
<dbReference type="SUPFAM" id="SSF56349">
    <property type="entry name" value="DNA breaking-rejoining enzymes"/>
    <property type="match status" value="1"/>
</dbReference>
<dbReference type="RefSeq" id="WP_218871363.1">
    <property type="nucleotide sequence ID" value="NZ_JACCBU010000001.1"/>
</dbReference>
<dbReference type="InterPro" id="IPR011010">
    <property type="entry name" value="DNA_brk_join_enz"/>
</dbReference>
<dbReference type="PANTHER" id="PTHR30349">
    <property type="entry name" value="PHAGE INTEGRASE-RELATED"/>
    <property type="match status" value="1"/>
</dbReference>
<dbReference type="CDD" id="cd00397">
    <property type="entry name" value="DNA_BRE_C"/>
    <property type="match status" value="1"/>
</dbReference>
<dbReference type="AlphaFoldDB" id="A0A7Y9I8V4"/>
<dbReference type="GO" id="GO:0015074">
    <property type="term" value="P:DNA integration"/>
    <property type="evidence" value="ECO:0007669"/>
    <property type="project" value="InterPro"/>
</dbReference>
<proteinExistence type="predicted"/>
<gene>
    <name evidence="3" type="ORF">BKA15_003213</name>
</gene>
<dbReference type="PANTHER" id="PTHR30349:SF64">
    <property type="entry name" value="PROPHAGE INTEGRASE INTD-RELATED"/>
    <property type="match status" value="1"/>
</dbReference>
<organism evidence="3 4">
    <name type="scientific">Microlunatus parietis</name>
    <dbReference type="NCBI Taxonomy" id="682979"/>
    <lineage>
        <taxon>Bacteria</taxon>
        <taxon>Bacillati</taxon>
        <taxon>Actinomycetota</taxon>
        <taxon>Actinomycetes</taxon>
        <taxon>Propionibacteriales</taxon>
        <taxon>Propionibacteriaceae</taxon>
        <taxon>Microlunatus</taxon>
    </lineage>
</organism>
<evidence type="ECO:0000313" key="4">
    <source>
        <dbReference type="Proteomes" id="UP000569914"/>
    </source>
</evidence>
<accession>A0A7Y9I8V4</accession>
<reference evidence="3 4" key="1">
    <citation type="submission" date="2020-07" db="EMBL/GenBank/DDBJ databases">
        <title>Sequencing the genomes of 1000 actinobacteria strains.</title>
        <authorList>
            <person name="Klenk H.-P."/>
        </authorList>
    </citation>
    <scope>NUCLEOTIDE SEQUENCE [LARGE SCALE GENOMIC DNA]</scope>
    <source>
        <strain evidence="3 4">DSM 22083</strain>
    </source>
</reference>
<dbReference type="Proteomes" id="UP000569914">
    <property type="component" value="Unassembled WGS sequence"/>
</dbReference>